<dbReference type="InterPro" id="IPR023561">
    <property type="entry name" value="Carbonic_anhydrase_a-class"/>
</dbReference>
<keyword evidence="7 10" id="KW-0862">Zinc</keyword>
<evidence type="ECO:0000256" key="7">
    <source>
        <dbReference type="ARBA" id="ARBA00022833"/>
    </source>
</evidence>
<name>A0A2N5E9N2_9GAMM</name>
<dbReference type="CDD" id="cd03124">
    <property type="entry name" value="alpha_CA_prokaryotic_like"/>
    <property type="match status" value="1"/>
</dbReference>
<dbReference type="SMART" id="SM01057">
    <property type="entry name" value="Carb_anhydrase"/>
    <property type="match status" value="1"/>
</dbReference>
<evidence type="ECO:0000256" key="6">
    <source>
        <dbReference type="ARBA" id="ARBA00022723"/>
    </source>
</evidence>
<dbReference type="PROSITE" id="PS00162">
    <property type="entry name" value="ALPHA_CA_1"/>
    <property type="match status" value="1"/>
</dbReference>
<comment type="catalytic activity">
    <reaction evidence="9 10">
        <text>hydrogencarbonate + H(+) = CO2 + H2O</text>
        <dbReference type="Rhea" id="RHEA:10748"/>
        <dbReference type="ChEBI" id="CHEBI:15377"/>
        <dbReference type="ChEBI" id="CHEBI:15378"/>
        <dbReference type="ChEBI" id="CHEBI:16526"/>
        <dbReference type="ChEBI" id="CHEBI:17544"/>
        <dbReference type="EC" id="4.2.1.1"/>
    </reaction>
</comment>
<dbReference type="Proteomes" id="UP000234503">
    <property type="component" value="Unassembled WGS sequence"/>
</dbReference>
<dbReference type="PANTHER" id="PTHR18952:SF265">
    <property type="entry name" value="CARBONIC ANHYDRASE"/>
    <property type="match status" value="1"/>
</dbReference>
<comment type="function">
    <text evidence="2 10">Reversible hydration of carbon dioxide.</text>
</comment>
<evidence type="ECO:0000256" key="4">
    <source>
        <dbReference type="ARBA" id="ARBA00012925"/>
    </source>
</evidence>
<dbReference type="GO" id="GO:0004089">
    <property type="term" value="F:carbonate dehydratase activity"/>
    <property type="evidence" value="ECO:0007669"/>
    <property type="project" value="UniProtKB-UniRule"/>
</dbReference>
<evidence type="ECO:0000313" key="12">
    <source>
        <dbReference type="EMBL" id="PLR38601.1"/>
    </source>
</evidence>
<comment type="cofactor">
    <cofactor evidence="1 10">
        <name>Zn(2+)</name>
        <dbReference type="ChEBI" id="CHEBI:29105"/>
    </cofactor>
</comment>
<evidence type="ECO:0000256" key="3">
    <source>
        <dbReference type="ARBA" id="ARBA00010718"/>
    </source>
</evidence>
<evidence type="ECO:0000313" key="13">
    <source>
        <dbReference type="Proteomes" id="UP000234503"/>
    </source>
</evidence>
<keyword evidence="6 10" id="KW-0479">Metal-binding</keyword>
<dbReference type="GO" id="GO:0008270">
    <property type="term" value="F:zinc ion binding"/>
    <property type="evidence" value="ECO:0007669"/>
    <property type="project" value="UniProtKB-UniRule"/>
</dbReference>
<dbReference type="InterPro" id="IPR001148">
    <property type="entry name" value="CA_dom"/>
</dbReference>
<evidence type="ECO:0000256" key="8">
    <source>
        <dbReference type="ARBA" id="ARBA00023239"/>
    </source>
</evidence>
<evidence type="ECO:0000256" key="10">
    <source>
        <dbReference type="RuleBase" id="RU367011"/>
    </source>
</evidence>
<evidence type="ECO:0000256" key="9">
    <source>
        <dbReference type="ARBA" id="ARBA00048348"/>
    </source>
</evidence>
<dbReference type="PANTHER" id="PTHR18952">
    <property type="entry name" value="CARBONIC ANHYDRASE"/>
    <property type="match status" value="1"/>
</dbReference>
<dbReference type="SUPFAM" id="SSF51069">
    <property type="entry name" value="Carbonic anhydrase"/>
    <property type="match status" value="1"/>
</dbReference>
<dbReference type="EMBL" id="PJZH01000003">
    <property type="protein sequence ID" value="PLR38601.1"/>
    <property type="molecule type" value="Genomic_DNA"/>
</dbReference>
<comment type="caution">
    <text evidence="12">The sequence shown here is derived from an EMBL/GenBank/DDBJ whole genome shotgun (WGS) entry which is preliminary data.</text>
</comment>
<evidence type="ECO:0000256" key="5">
    <source>
        <dbReference type="ARBA" id="ARBA00014628"/>
    </source>
</evidence>
<evidence type="ECO:0000256" key="2">
    <source>
        <dbReference type="ARBA" id="ARBA00002904"/>
    </source>
</evidence>
<proteinExistence type="inferred from homology"/>
<dbReference type="EC" id="4.2.1.1" evidence="4 10"/>
<comment type="similarity">
    <text evidence="3 10">Belongs to the alpha-carbonic anhydrase family.</text>
</comment>
<dbReference type="PROSITE" id="PS51144">
    <property type="entry name" value="ALPHA_CA_2"/>
    <property type="match status" value="1"/>
</dbReference>
<keyword evidence="8 10" id="KW-0456">Lyase</keyword>
<accession>A0A2N5E9N2</accession>
<protein>
    <recommendedName>
        <fullName evidence="5 10">Carbonic anhydrase</fullName>
        <ecNumber evidence="4 10">4.2.1.1</ecNumber>
    </recommendedName>
</protein>
<feature type="domain" description="Alpha-carbonic anhydrase" evidence="11">
    <location>
        <begin position="38"/>
        <end position="259"/>
    </location>
</feature>
<dbReference type="InterPro" id="IPR036398">
    <property type="entry name" value="CA_dom_sf"/>
</dbReference>
<evidence type="ECO:0000259" key="11">
    <source>
        <dbReference type="PROSITE" id="PS51144"/>
    </source>
</evidence>
<keyword evidence="13" id="KW-1185">Reference proteome</keyword>
<organism evidence="12 13">
    <name type="scientific">Chimaeribacter coloradensis</name>
    <dbReference type="NCBI Taxonomy" id="2060068"/>
    <lineage>
        <taxon>Bacteria</taxon>
        <taxon>Pseudomonadati</taxon>
        <taxon>Pseudomonadota</taxon>
        <taxon>Gammaproteobacteria</taxon>
        <taxon>Enterobacterales</taxon>
        <taxon>Yersiniaceae</taxon>
        <taxon>Chimaeribacter</taxon>
    </lineage>
</organism>
<sequence length="259" mass="27797">MAASLLAALPAVAAEPTADHAATADHTTAAAPVADAHPHWGYEGEGAPAHWGALSSDFHLCEMGRNQSPIDIHDALTAHPRPLKVKYSLAPNSIVNNGHTVQVNVPPGNTITLDGETFTLQQFHFHAPSENTIKGKSFPLEMHLVHADANGEVAVVAVMFKLGAANPALASLWQNLPQQVDKPVVLSQKVDLNALLPASLTHYRFSGSLTTPPCTEGVRWLVMKKPLTLSQAQLSQFVQLMHHANNRPVQPLHGRVVVQ</sequence>
<dbReference type="InterPro" id="IPR018338">
    <property type="entry name" value="Carbonic_anhydrase_a-class_CS"/>
</dbReference>
<dbReference type="OrthoDB" id="5327615at2"/>
<evidence type="ECO:0000256" key="1">
    <source>
        <dbReference type="ARBA" id="ARBA00001947"/>
    </source>
</evidence>
<reference evidence="12 13" key="1">
    <citation type="submission" date="2017-12" db="EMBL/GenBank/DDBJ databases">
        <title>Characterization of six clinical isolates of Enterochimera gen. nov., a novel genus of the Yersiniaciae family and the three species Enterochimera arupensis sp. nov., Enterochimera coloradensis sp. nov, and Enterochimera californica sp. nov.</title>
        <authorList>
            <person name="Rossi A."/>
            <person name="Fisher M."/>
        </authorList>
    </citation>
    <scope>NUCLEOTIDE SEQUENCE [LARGE SCALE GENOMIC DNA]</scope>
    <source>
        <strain evidence="13">2016-Iso4</strain>
    </source>
</reference>
<gene>
    <name evidence="12" type="ORF">CYR32_04565</name>
</gene>
<dbReference type="InterPro" id="IPR041891">
    <property type="entry name" value="Alpha_CA_prokaryot-like"/>
</dbReference>
<dbReference type="Pfam" id="PF00194">
    <property type="entry name" value="Carb_anhydrase"/>
    <property type="match status" value="1"/>
</dbReference>
<dbReference type="Gene3D" id="3.10.200.10">
    <property type="entry name" value="Alpha carbonic anhydrase"/>
    <property type="match status" value="1"/>
</dbReference>
<dbReference type="AlphaFoldDB" id="A0A2N5E9N2"/>